<gene>
    <name evidence="8" type="primary">atsA_134</name>
    <name evidence="8" type="ORF">PDESU_02126</name>
</gene>
<dbReference type="InterPro" id="IPR000917">
    <property type="entry name" value="Sulfatase_N"/>
</dbReference>
<feature type="chain" id="PRO_5028837478" evidence="6">
    <location>
        <begin position="34"/>
        <end position="547"/>
    </location>
</feature>
<keyword evidence="6" id="KW-0732">Signal</keyword>
<dbReference type="AlphaFoldDB" id="A0A6C2U185"/>
<keyword evidence="3" id="KW-0378">Hydrolase</keyword>
<evidence type="ECO:0000313" key="8">
    <source>
        <dbReference type="EMBL" id="VGO13569.1"/>
    </source>
</evidence>
<dbReference type="InterPro" id="IPR017850">
    <property type="entry name" value="Alkaline_phosphatase_core_sf"/>
</dbReference>
<evidence type="ECO:0000256" key="5">
    <source>
        <dbReference type="SAM" id="MobiDB-lite"/>
    </source>
</evidence>
<keyword evidence="9" id="KW-1185">Reference proteome</keyword>
<keyword evidence="2" id="KW-0479">Metal-binding</keyword>
<dbReference type="Pfam" id="PF00884">
    <property type="entry name" value="Sulfatase"/>
    <property type="match status" value="1"/>
</dbReference>
<sequence>MKNEVNVCLPSRSAGRRVIIGALCFMAALSAFAGQGRPNIVLINADDMGVGDVSGLNPEGKIPTPHIDSMIDNGLALLNGHSSSGVCTPSRYSLLTGRYSCRASISGQVAKGNSPARVEEGRTTLASLLKKSGYRTAMIGKWHLGLDWKPLPNAKQSKKGVIALKDIDYSKPFGGGPVDRGFDSFFGIAASLDIPPYVWLIDNRVSEVPTETQPAVKGKQAPGGYMREGPKAASFEMVDALPRMGDEAVDLIKACAPEAKAGTPFFLYLALNSPHTPIVPSAEWEGKSAIGTKYADFAMQTDGVVGQVLNALREAGLEENTIVIFTADNGCAPHADYTVHLEKGHNPSYIYRGQKGDLYEGGNRVPFVIQWPAGAPKGRRSDQLISHVDFLATFAELTGQKLADNEGEDSISFLPLLKGVSDTSPRKSAIYNTISSKLAITDGDWKLIVGEGSGGWTRPGERYMKTAFGAVKDENPLPMGLFNLKDDVGEYKNLLLEYPEVKQRVFEKLKHDLERGRSTPGKPQASNINRLDYLDREKGKGKKSKAK</sequence>
<keyword evidence="4" id="KW-0106">Calcium</keyword>
<dbReference type="PROSITE" id="PS00523">
    <property type="entry name" value="SULFATASE_1"/>
    <property type="match status" value="1"/>
</dbReference>
<dbReference type="Proteomes" id="UP000366872">
    <property type="component" value="Unassembled WGS sequence"/>
</dbReference>
<feature type="region of interest" description="Disordered" evidence="5">
    <location>
        <begin position="512"/>
        <end position="547"/>
    </location>
</feature>
<evidence type="ECO:0000256" key="4">
    <source>
        <dbReference type="ARBA" id="ARBA00022837"/>
    </source>
</evidence>
<feature type="signal peptide" evidence="6">
    <location>
        <begin position="1"/>
        <end position="33"/>
    </location>
</feature>
<protein>
    <submittedName>
        <fullName evidence="8">Arylsulfatase</fullName>
    </submittedName>
</protein>
<evidence type="ECO:0000313" key="9">
    <source>
        <dbReference type="Proteomes" id="UP000366872"/>
    </source>
</evidence>
<dbReference type="RefSeq" id="WP_136079131.1">
    <property type="nucleotide sequence ID" value="NZ_CAAHFG010000001.1"/>
</dbReference>
<accession>A0A6C2U185</accession>
<dbReference type="EMBL" id="CAAHFG010000001">
    <property type="protein sequence ID" value="VGO13569.1"/>
    <property type="molecule type" value="Genomic_DNA"/>
</dbReference>
<evidence type="ECO:0000256" key="2">
    <source>
        <dbReference type="ARBA" id="ARBA00022723"/>
    </source>
</evidence>
<dbReference type="Gene3D" id="3.30.1120.10">
    <property type="match status" value="1"/>
</dbReference>
<reference evidence="8 9" key="1">
    <citation type="submission" date="2019-04" db="EMBL/GenBank/DDBJ databases">
        <authorList>
            <person name="Van Vliet M D."/>
        </authorList>
    </citation>
    <scope>NUCLEOTIDE SEQUENCE [LARGE SCALE GENOMIC DNA]</scope>
    <source>
        <strain evidence="8 9">F1</strain>
    </source>
</reference>
<dbReference type="Gene3D" id="3.40.720.10">
    <property type="entry name" value="Alkaline Phosphatase, subunit A"/>
    <property type="match status" value="1"/>
</dbReference>
<dbReference type="PROSITE" id="PS00149">
    <property type="entry name" value="SULFATASE_2"/>
    <property type="match status" value="1"/>
</dbReference>
<dbReference type="GO" id="GO:0004065">
    <property type="term" value="F:arylsulfatase activity"/>
    <property type="evidence" value="ECO:0007669"/>
    <property type="project" value="TreeGrafter"/>
</dbReference>
<dbReference type="InterPro" id="IPR050738">
    <property type="entry name" value="Sulfatase"/>
</dbReference>
<evidence type="ECO:0000256" key="3">
    <source>
        <dbReference type="ARBA" id="ARBA00022801"/>
    </source>
</evidence>
<proteinExistence type="inferred from homology"/>
<name>A0A6C2U185_PONDE</name>
<dbReference type="CDD" id="cd16143">
    <property type="entry name" value="ARS_like"/>
    <property type="match status" value="1"/>
</dbReference>
<evidence type="ECO:0000256" key="6">
    <source>
        <dbReference type="SAM" id="SignalP"/>
    </source>
</evidence>
<organism evidence="8 9">
    <name type="scientific">Pontiella desulfatans</name>
    <dbReference type="NCBI Taxonomy" id="2750659"/>
    <lineage>
        <taxon>Bacteria</taxon>
        <taxon>Pseudomonadati</taxon>
        <taxon>Kiritimatiellota</taxon>
        <taxon>Kiritimatiellia</taxon>
        <taxon>Kiritimatiellales</taxon>
        <taxon>Pontiellaceae</taxon>
        <taxon>Pontiella</taxon>
    </lineage>
</organism>
<feature type="domain" description="Sulfatase N-terminal" evidence="7">
    <location>
        <begin position="38"/>
        <end position="399"/>
    </location>
</feature>
<comment type="similarity">
    <text evidence="1">Belongs to the sulfatase family.</text>
</comment>
<dbReference type="InterPro" id="IPR024607">
    <property type="entry name" value="Sulfatase_CS"/>
</dbReference>
<evidence type="ECO:0000256" key="1">
    <source>
        <dbReference type="ARBA" id="ARBA00008779"/>
    </source>
</evidence>
<evidence type="ECO:0000259" key="7">
    <source>
        <dbReference type="Pfam" id="PF00884"/>
    </source>
</evidence>
<dbReference type="SUPFAM" id="SSF53649">
    <property type="entry name" value="Alkaline phosphatase-like"/>
    <property type="match status" value="1"/>
</dbReference>
<dbReference type="PANTHER" id="PTHR42693">
    <property type="entry name" value="ARYLSULFATASE FAMILY MEMBER"/>
    <property type="match status" value="1"/>
</dbReference>
<dbReference type="GO" id="GO:0046872">
    <property type="term" value="F:metal ion binding"/>
    <property type="evidence" value="ECO:0007669"/>
    <property type="project" value="UniProtKB-KW"/>
</dbReference>
<dbReference type="PANTHER" id="PTHR42693:SF53">
    <property type="entry name" value="ENDO-4-O-SULFATASE"/>
    <property type="match status" value="1"/>
</dbReference>